<dbReference type="InterPro" id="IPR052638">
    <property type="entry name" value="PiggyBac_TE-derived"/>
</dbReference>
<dbReference type="AlphaFoldDB" id="A0AAW0SNI7"/>
<dbReference type="GO" id="GO:0043565">
    <property type="term" value="F:sequence-specific DNA binding"/>
    <property type="evidence" value="ECO:0007669"/>
    <property type="project" value="TreeGrafter"/>
</dbReference>
<dbReference type="EMBL" id="JARAKH010000048">
    <property type="protein sequence ID" value="KAK8376728.1"/>
    <property type="molecule type" value="Genomic_DNA"/>
</dbReference>
<name>A0AAW0SNI7_SCYPA</name>
<keyword evidence="3" id="KW-1185">Reference proteome</keyword>
<evidence type="ECO:0000313" key="3">
    <source>
        <dbReference type="Proteomes" id="UP001487740"/>
    </source>
</evidence>
<feature type="domain" description="PiggyBac transposable element-derived protein" evidence="1">
    <location>
        <begin position="32"/>
        <end position="110"/>
    </location>
</feature>
<organism evidence="2 3">
    <name type="scientific">Scylla paramamosain</name>
    <name type="common">Mud crab</name>
    <dbReference type="NCBI Taxonomy" id="85552"/>
    <lineage>
        <taxon>Eukaryota</taxon>
        <taxon>Metazoa</taxon>
        <taxon>Ecdysozoa</taxon>
        <taxon>Arthropoda</taxon>
        <taxon>Crustacea</taxon>
        <taxon>Multicrustacea</taxon>
        <taxon>Malacostraca</taxon>
        <taxon>Eumalacostraca</taxon>
        <taxon>Eucarida</taxon>
        <taxon>Decapoda</taxon>
        <taxon>Pleocyemata</taxon>
        <taxon>Brachyura</taxon>
        <taxon>Eubrachyura</taxon>
        <taxon>Portunoidea</taxon>
        <taxon>Portunidae</taxon>
        <taxon>Portuninae</taxon>
        <taxon>Scylla</taxon>
    </lineage>
</organism>
<gene>
    <name evidence="2" type="ORF">O3P69_009975</name>
</gene>
<dbReference type="PANTHER" id="PTHR47055">
    <property type="entry name" value="DDE_TNP_1_7 DOMAIN-CONTAINING PROTEIN"/>
    <property type="match status" value="1"/>
</dbReference>
<dbReference type="InterPro" id="IPR029526">
    <property type="entry name" value="PGBD"/>
</dbReference>
<proteinExistence type="predicted"/>
<dbReference type="Pfam" id="PF13843">
    <property type="entry name" value="DDE_Tnp_1_7"/>
    <property type="match status" value="1"/>
</dbReference>
<evidence type="ECO:0000313" key="2">
    <source>
        <dbReference type="EMBL" id="KAK8376728.1"/>
    </source>
</evidence>
<accession>A0AAW0SNI7</accession>
<dbReference type="Proteomes" id="UP001487740">
    <property type="component" value="Unassembled WGS sequence"/>
</dbReference>
<reference evidence="2 3" key="1">
    <citation type="submission" date="2023-03" db="EMBL/GenBank/DDBJ databases">
        <title>High-quality genome of Scylla paramamosain provides insights in environmental adaptation.</title>
        <authorList>
            <person name="Zhang L."/>
        </authorList>
    </citation>
    <scope>NUCLEOTIDE SEQUENCE [LARGE SCALE GENOMIC DNA]</scope>
    <source>
        <strain evidence="2">LZ_2023a</strain>
        <tissue evidence="2">Muscle</tissue>
    </source>
</reference>
<protein>
    <recommendedName>
        <fullName evidence="1">PiggyBac transposable element-derived protein domain-containing protein</fullName>
    </recommendedName>
</protein>
<evidence type="ECO:0000259" key="1">
    <source>
        <dbReference type="Pfam" id="PF13843"/>
    </source>
</evidence>
<dbReference type="PANTHER" id="PTHR47055:SF3">
    <property type="entry name" value="PHORBOL-ESTER_DAG-TYPE DOMAIN-CONTAINING PROTEIN"/>
    <property type="match status" value="1"/>
</dbReference>
<comment type="caution">
    <text evidence="2">The sequence shown here is derived from an EMBL/GenBank/DDBJ whole genome shotgun (WGS) entry which is preliminary data.</text>
</comment>
<sequence>MSYSSTTAIFTDNYFTSLDIVRVGKTTLKTIKQIVKKSTRRGTVDYTTSDGGILAVRWKDNKVFTLLSTDLGVELMSGISRYCSDTKQRKKITCPSVIKNYNANMGGTDKK</sequence>